<dbReference type="HOGENOM" id="CLU_483934_0_0_1"/>
<evidence type="ECO:0000313" key="3">
    <source>
        <dbReference type="Proteomes" id="UP000030672"/>
    </source>
</evidence>
<keyword evidence="1" id="KW-1133">Transmembrane helix</keyword>
<dbReference type="Proteomes" id="UP000030672">
    <property type="component" value="Unassembled WGS sequence"/>
</dbReference>
<dbReference type="RefSeq" id="XP_040877237.1">
    <property type="nucleotide sequence ID" value="XM_041022833.1"/>
</dbReference>
<keyword evidence="1" id="KW-0812">Transmembrane</keyword>
<evidence type="ECO:0000313" key="2">
    <source>
        <dbReference type="EMBL" id="KEQ60214.1"/>
    </source>
</evidence>
<keyword evidence="3" id="KW-1185">Reference proteome</keyword>
<organism evidence="2 3">
    <name type="scientific">Aureobasidium melanogenum (strain CBS 110374)</name>
    <name type="common">Aureobasidium pullulans var. melanogenum</name>
    <dbReference type="NCBI Taxonomy" id="1043003"/>
    <lineage>
        <taxon>Eukaryota</taxon>
        <taxon>Fungi</taxon>
        <taxon>Dikarya</taxon>
        <taxon>Ascomycota</taxon>
        <taxon>Pezizomycotina</taxon>
        <taxon>Dothideomycetes</taxon>
        <taxon>Dothideomycetidae</taxon>
        <taxon>Dothideales</taxon>
        <taxon>Saccotheciaceae</taxon>
        <taxon>Aureobasidium</taxon>
    </lineage>
</organism>
<sequence length="481" mass="52443">MSFWKGLSFMSRAKVARETREGRGGPSFCSELVPKHDQLQQGLGYGWSFDEDGQTSFLDCLEPATDIYGRSDDTGGHASLTTASLMRLISEQNAVNGHTSPPKASANARTSTCRVLPVNNHASSSSLTAISSPCKFSSTSLLDLYLLQSSSCINAGNNTTLPSSTVMNGQSPSKRNRRLSGSTTLSTLEGLVEAYAASERSEVSPAFIHAGDLDRQSFVDARRELVAGRPSLPAPGPAPSLLLPPPPVYHPAPYRGEDESDEVVPTPPTRILDRAPLPSVSRFLSELGSGVFHAEESDHDSVSAMGQQEEETSVFGGVKASQPYETSFGRYNLFPDVKLAPRISRPDSTIPQISPKIHPRPSTPSLASTIPLDISGYNNDQDLMLQRQDKPSPRLIENARTHSLINDSVWLQRDKEGRRRSWSLFVVCAIFPFILFLFAFGVFDRIMVQLAGTHARPTLRQKSLAKYLCVVEIVAWPSLVA</sequence>
<keyword evidence="1" id="KW-0472">Membrane</keyword>
<evidence type="ECO:0000256" key="1">
    <source>
        <dbReference type="SAM" id="Phobius"/>
    </source>
</evidence>
<dbReference type="EMBL" id="KL584844">
    <property type="protein sequence ID" value="KEQ60214.1"/>
    <property type="molecule type" value="Genomic_DNA"/>
</dbReference>
<protein>
    <submittedName>
        <fullName evidence="2">Uncharacterized protein</fullName>
    </submittedName>
</protein>
<proteinExistence type="predicted"/>
<name>A0A074VM78_AURM1</name>
<reference evidence="2 3" key="1">
    <citation type="journal article" date="2014" name="BMC Genomics">
        <title>Genome sequencing of four Aureobasidium pullulans varieties: biotechnological potential, stress tolerance, and description of new species.</title>
        <authorList>
            <person name="Gostin Ar C."/>
            <person name="Ohm R.A."/>
            <person name="Kogej T."/>
            <person name="Sonjak S."/>
            <person name="Turk M."/>
            <person name="Zajc J."/>
            <person name="Zalar P."/>
            <person name="Grube M."/>
            <person name="Sun H."/>
            <person name="Han J."/>
            <person name="Sharma A."/>
            <person name="Chiniquy J."/>
            <person name="Ngan C.Y."/>
            <person name="Lipzen A."/>
            <person name="Barry K."/>
            <person name="Grigoriev I.V."/>
            <person name="Gunde-Cimerman N."/>
        </authorList>
    </citation>
    <scope>NUCLEOTIDE SEQUENCE [LARGE SCALE GENOMIC DNA]</scope>
    <source>
        <strain evidence="2 3">CBS 110374</strain>
    </source>
</reference>
<feature type="transmembrane region" description="Helical" evidence="1">
    <location>
        <begin position="422"/>
        <end position="443"/>
    </location>
</feature>
<dbReference type="AlphaFoldDB" id="A0A074VM78"/>
<dbReference type="GeneID" id="63916206"/>
<gene>
    <name evidence="2" type="ORF">M437DRAFT_55272</name>
</gene>
<accession>A0A074VM78</accession>